<evidence type="ECO:0000313" key="2">
    <source>
        <dbReference type="Proteomes" id="UP000249829"/>
    </source>
</evidence>
<dbReference type="STRING" id="1450538.A0A2V5H9K9"/>
<organism evidence="1 2">
    <name type="scientific">Aspergillus violaceofuscus (strain CBS 115571)</name>
    <dbReference type="NCBI Taxonomy" id="1450538"/>
    <lineage>
        <taxon>Eukaryota</taxon>
        <taxon>Fungi</taxon>
        <taxon>Dikarya</taxon>
        <taxon>Ascomycota</taxon>
        <taxon>Pezizomycotina</taxon>
        <taxon>Eurotiomycetes</taxon>
        <taxon>Eurotiomycetidae</taxon>
        <taxon>Eurotiales</taxon>
        <taxon>Aspergillaceae</taxon>
        <taxon>Aspergillus</taxon>
    </lineage>
</organism>
<evidence type="ECO:0000313" key="1">
    <source>
        <dbReference type="EMBL" id="PYI20291.1"/>
    </source>
</evidence>
<sequence length="105" mass="11726">MTNRVSDSIGDFTNFDLLLEIQAPRWQVEVVWDAANGQHPHLKEMVIHDTDGKDADQRLLRAELLTLITIITARLTHKATRAYADAPVGSLPPPSFSSIPVRIQI</sequence>
<dbReference type="Proteomes" id="UP000249829">
    <property type="component" value="Unassembled WGS sequence"/>
</dbReference>
<accession>A0A2V5H9K9</accession>
<name>A0A2V5H9K9_ASPV1</name>
<dbReference type="AlphaFoldDB" id="A0A2V5H9K9"/>
<keyword evidence="2" id="KW-1185">Reference proteome</keyword>
<reference evidence="1 2" key="1">
    <citation type="submission" date="2018-02" db="EMBL/GenBank/DDBJ databases">
        <title>The genomes of Aspergillus section Nigri reveals drivers in fungal speciation.</title>
        <authorList>
            <consortium name="DOE Joint Genome Institute"/>
            <person name="Vesth T.C."/>
            <person name="Nybo J."/>
            <person name="Theobald S."/>
            <person name="Brandl J."/>
            <person name="Frisvad J.C."/>
            <person name="Nielsen K.F."/>
            <person name="Lyhne E.K."/>
            <person name="Kogle M.E."/>
            <person name="Kuo A."/>
            <person name="Riley R."/>
            <person name="Clum A."/>
            <person name="Nolan M."/>
            <person name="Lipzen A."/>
            <person name="Salamov A."/>
            <person name="Henrissat B."/>
            <person name="Wiebenga A."/>
            <person name="De vries R.P."/>
            <person name="Grigoriev I.V."/>
            <person name="Mortensen U.H."/>
            <person name="Andersen M.R."/>
            <person name="Baker S.E."/>
        </authorList>
    </citation>
    <scope>NUCLEOTIDE SEQUENCE [LARGE SCALE GENOMIC DNA]</scope>
    <source>
        <strain evidence="1 2">CBS 115571</strain>
    </source>
</reference>
<proteinExistence type="predicted"/>
<protein>
    <submittedName>
        <fullName evidence="1">Uncharacterized protein</fullName>
    </submittedName>
</protein>
<gene>
    <name evidence="1" type="ORF">BO99DRAFT_112929</name>
</gene>
<dbReference type="EMBL" id="KZ825126">
    <property type="protein sequence ID" value="PYI20291.1"/>
    <property type="molecule type" value="Genomic_DNA"/>
</dbReference>